<feature type="domain" description="Arginyl tRNA synthetase N-terminal" evidence="14">
    <location>
        <begin position="8"/>
        <end position="102"/>
    </location>
</feature>
<evidence type="ECO:0000256" key="10">
    <source>
        <dbReference type="ARBA" id="ARBA00049339"/>
    </source>
</evidence>
<dbReference type="AlphaFoldDB" id="A0A3D8P7A9"/>
<dbReference type="SUPFAM" id="SSF52374">
    <property type="entry name" value="Nucleotidylyl transferase"/>
    <property type="match status" value="1"/>
</dbReference>
<dbReference type="SUPFAM" id="SSF55190">
    <property type="entry name" value="Arginyl-tRNA synthetase (ArgRS), N-terminal 'additional' domain"/>
    <property type="match status" value="1"/>
</dbReference>
<evidence type="ECO:0000256" key="7">
    <source>
        <dbReference type="ARBA" id="ARBA00022840"/>
    </source>
</evidence>
<evidence type="ECO:0000256" key="12">
    <source>
        <dbReference type="RuleBase" id="RU363038"/>
    </source>
</evidence>
<evidence type="ECO:0000259" key="14">
    <source>
        <dbReference type="SMART" id="SM01016"/>
    </source>
</evidence>
<gene>
    <name evidence="11" type="primary">argS</name>
    <name evidence="15" type="ORF">DXX99_00325</name>
</gene>
<dbReference type="InterPro" id="IPR014729">
    <property type="entry name" value="Rossmann-like_a/b/a_fold"/>
</dbReference>
<evidence type="ECO:0000256" key="2">
    <source>
        <dbReference type="ARBA" id="ARBA00005594"/>
    </source>
</evidence>
<evidence type="ECO:0000256" key="5">
    <source>
        <dbReference type="ARBA" id="ARBA00022598"/>
    </source>
</evidence>
<dbReference type="InterPro" id="IPR009080">
    <property type="entry name" value="tRNAsynth_Ia_anticodon-bd"/>
</dbReference>
<dbReference type="SMART" id="SM01016">
    <property type="entry name" value="Arg_tRNA_synt_N"/>
    <property type="match status" value="1"/>
</dbReference>
<keyword evidence="5 11" id="KW-0436">Ligase</keyword>
<comment type="similarity">
    <text evidence="2 11 12">Belongs to the class-I aminoacyl-tRNA synthetase family.</text>
</comment>
<dbReference type="InterPro" id="IPR035684">
    <property type="entry name" value="ArgRS_core"/>
</dbReference>
<keyword evidence="6 11" id="KW-0547">Nucleotide-binding</keyword>
<dbReference type="PROSITE" id="PS00178">
    <property type="entry name" value="AA_TRNA_LIGASE_I"/>
    <property type="match status" value="1"/>
</dbReference>
<dbReference type="InterPro" id="IPR001412">
    <property type="entry name" value="aa-tRNA-synth_I_CS"/>
</dbReference>
<dbReference type="FunFam" id="3.40.50.620:FF:000062">
    <property type="entry name" value="Arginine--tRNA ligase"/>
    <property type="match status" value="1"/>
</dbReference>
<dbReference type="RefSeq" id="WP_115791535.1">
    <property type="nucleotide sequence ID" value="NZ_QSLN01000001.1"/>
</dbReference>
<keyword evidence="7 11" id="KW-0067">ATP-binding</keyword>
<dbReference type="Pfam" id="PF05746">
    <property type="entry name" value="DALR_1"/>
    <property type="match status" value="1"/>
</dbReference>
<dbReference type="InterPro" id="IPR008909">
    <property type="entry name" value="DALR_anticod-bd"/>
</dbReference>
<feature type="short sequence motif" description="'HIGH' region" evidence="11">
    <location>
        <begin position="139"/>
        <end position="149"/>
    </location>
</feature>
<evidence type="ECO:0000259" key="13">
    <source>
        <dbReference type="SMART" id="SM00836"/>
    </source>
</evidence>
<comment type="subcellular location">
    <subcellularLocation>
        <location evidence="1 11">Cytoplasm</location>
    </subcellularLocation>
</comment>
<dbReference type="SMART" id="SM00836">
    <property type="entry name" value="DALR_1"/>
    <property type="match status" value="1"/>
</dbReference>
<evidence type="ECO:0000256" key="3">
    <source>
        <dbReference type="ARBA" id="ARBA00011245"/>
    </source>
</evidence>
<dbReference type="PRINTS" id="PR01038">
    <property type="entry name" value="TRNASYNTHARG"/>
</dbReference>
<evidence type="ECO:0000256" key="9">
    <source>
        <dbReference type="ARBA" id="ARBA00023146"/>
    </source>
</evidence>
<protein>
    <recommendedName>
        <fullName evidence="11">Arginine--tRNA ligase</fullName>
        <ecNumber evidence="11">6.1.1.19</ecNumber>
    </recommendedName>
    <alternativeName>
        <fullName evidence="11">Arginyl-tRNA synthetase</fullName>
        <shortName evidence="11">ArgRS</shortName>
    </alternativeName>
</protein>
<evidence type="ECO:0000313" key="16">
    <source>
        <dbReference type="Proteomes" id="UP000256329"/>
    </source>
</evidence>
<dbReference type="Gene3D" id="3.40.50.620">
    <property type="entry name" value="HUPs"/>
    <property type="match status" value="1"/>
</dbReference>
<proteinExistence type="inferred from homology"/>
<dbReference type="CDD" id="cd00671">
    <property type="entry name" value="ArgRS_core"/>
    <property type="match status" value="1"/>
</dbReference>
<dbReference type="SUPFAM" id="SSF47323">
    <property type="entry name" value="Anticodon-binding domain of a subclass of class I aminoacyl-tRNA synthetases"/>
    <property type="match status" value="1"/>
</dbReference>
<keyword evidence="16" id="KW-1185">Reference proteome</keyword>
<dbReference type="OrthoDB" id="9805987at2"/>
<evidence type="ECO:0000256" key="11">
    <source>
        <dbReference type="HAMAP-Rule" id="MF_00123"/>
    </source>
</evidence>
<comment type="subunit">
    <text evidence="3 11">Monomer.</text>
</comment>
<accession>A0A3D8P7A9</accession>
<evidence type="ECO:0000256" key="8">
    <source>
        <dbReference type="ARBA" id="ARBA00022917"/>
    </source>
</evidence>
<dbReference type="FunFam" id="1.10.730.10:FF:000008">
    <property type="entry name" value="Arginine--tRNA ligase"/>
    <property type="match status" value="1"/>
</dbReference>
<comment type="caution">
    <text evidence="15">The sequence shown here is derived from an EMBL/GenBank/DDBJ whole genome shotgun (WGS) entry which is preliminary data.</text>
</comment>
<dbReference type="EC" id="6.1.1.19" evidence="11"/>
<dbReference type="EMBL" id="QSLN01000001">
    <property type="protein sequence ID" value="RDV84538.1"/>
    <property type="molecule type" value="Genomic_DNA"/>
</dbReference>
<evidence type="ECO:0000256" key="1">
    <source>
        <dbReference type="ARBA" id="ARBA00004496"/>
    </source>
</evidence>
<keyword evidence="4 11" id="KW-0963">Cytoplasm</keyword>
<dbReference type="GO" id="GO:0005524">
    <property type="term" value="F:ATP binding"/>
    <property type="evidence" value="ECO:0007669"/>
    <property type="project" value="UniProtKB-UniRule"/>
</dbReference>
<evidence type="ECO:0000256" key="6">
    <source>
        <dbReference type="ARBA" id="ARBA00022741"/>
    </source>
</evidence>
<dbReference type="Pfam" id="PF03485">
    <property type="entry name" value="Arg_tRNA_synt_N"/>
    <property type="match status" value="1"/>
</dbReference>
<dbReference type="GO" id="GO:0004814">
    <property type="term" value="F:arginine-tRNA ligase activity"/>
    <property type="evidence" value="ECO:0007669"/>
    <property type="project" value="UniProtKB-UniRule"/>
</dbReference>
<dbReference type="Gene3D" id="1.10.730.10">
    <property type="entry name" value="Isoleucyl-tRNA Synthetase, Domain 1"/>
    <property type="match status" value="1"/>
</dbReference>
<name>A0A3D8P7A9_9THEO</name>
<keyword evidence="9 11" id="KW-0030">Aminoacyl-tRNA synthetase</keyword>
<organism evidence="15 16">
    <name type="scientific">Ammonifex thiophilus</name>
    <dbReference type="NCBI Taxonomy" id="444093"/>
    <lineage>
        <taxon>Bacteria</taxon>
        <taxon>Bacillati</taxon>
        <taxon>Bacillota</taxon>
        <taxon>Clostridia</taxon>
        <taxon>Thermoanaerobacterales</taxon>
        <taxon>Thermoanaerobacteraceae</taxon>
        <taxon>Ammonifex</taxon>
    </lineage>
</organism>
<dbReference type="PANTHER" id="PTHR11956:SF5">
    <property type="entry name" value="ARGININE--TRNA LIGASE, CYTOPLASMIC"/>
    <property type="match status" value="1"/>
</dbReference>
<sequence length="564" mass="63243">MAQASLRQEIREALRQGLERALAATQPALSLPGTSLPPVALEVPREEGFGDFTTNLAFKLASRAGKPPREVAALLAEHFPSDASPYLDRIEVAGAGYLNFYLKPWWLEEALREVLLKGEDYGRQDLGRRRKVNVEFVSANPTGLLHMGNARGAALGDSIAALLAFCGFEVTREYYINDAGYQIERFAASLEARYRQAFGEDVPLPPDGYHGQDLVETVKRFISEHGDRYLHTSPEERREALVSFAIKEKLAAIKESLEKFGVRFDVWFSEQELHASGKVAETIEELKRRGATYEKEGALWFRASAYGAPKDDVLVRANGLPTYFAADIAYHRNKLERGFEWMIDLWGADHHGHVPRLKAALQALGYNPECLTVIIMQLVRLTRGGEAVRMSKRAGEYVTLNDLLAEVGKDAARYFFVWRSADAHLDFDLELAKAQSMENPVYYIQYAHARIASLFRQLAERGGSPPPPEKVDFSFLREPEERRLMYKLALFPEEVEAAALNLAPHRLATYLYDLSSLFHSFYNEHRIIGAGSGLEEARLGLAAATQLVLRQGLKLLGISAPERM</sequence>
<dbReference type="Proteomes" id="UP000256329">
    <property type="component" value="Unassembled WGS sequence"/>
</dbReference>
<dbReference type="NCBIfam" id="TIGR00456">
    <property type="entry name" value="argS"/>
    <property type="match status" value="1"/>
</dbReference>
<feature type="domain" description="DALR anticodon binding" evidence="13">
    <location>
        <begin position="444"/>
        <end position="564"/>
    </location>
</feature>
<evidence type="ECO:0000256" key="4">
    <source>
        <dbReference type="ARBA" id="ARBA00022490"/>
    </source>
</evidence>
<dbReference type="HAMAP" id="MF_00123">
    <property type="entry name" value="Arg_tRNA_synth"/>
    <property type="match status" value="1"/>
</dbReference>
<dbReference type="Gene3D" id="3.30.1360.70">
    <property type="entry name" value="Arginyl tRNA synthetase N-terminal domain"/>
    <property type="match status" value="1"/>
</dbReference>
<reference evidence="15 16" key="1">
    <citation type="submission" date="2018-08" db="EMBL/GenBank/DDBJ databases">
        <title>Form III RuBisCO-mediated autotrophy in Thermodesulfobium bacteria.</title>
        <authorList>
            <person name="Toshchakov S.V."/>
            <person name="Kublanov I.V."/>
            <person name="Frolov E."/>
            <person name="Bonch-Osmolovskaya E.A."/>
            <person name="Tourova T.P."/>
            <person name="Chernych N.A."/>
            <person name="Lebedinsky A.V."/>
        </authorList>
    </citation>
    <scope>NUCLEOTIDE SEQUENCE [LARGE SCALE GENOMIC DNA]</scope>
    <source>
        <strain evidence="15 16">SR</strain>
    </source>
</reference>
<comment type="catalytic activity">
    <reaction evidence="10 11">
        <text>tRNA(Arg) + L-arginine + ATP = L-arginyl-tRNA(Arg) + AMP + diphosphate</text>
        <dbReference type="Rhea" id="RHEA:20301"/>
        <dbReference type="Rhea" id="RHEA-COMP:9658"/>
        <dbReference type="Rhea" id="RHEA-COMP:9673"/>
        <dbReference type="ChEBI" id="CHEBI:30616"/>
        <dbReference type="ChEBI" id="CHEBI:32682"/>
        <dbReference type="ChEBI" id="CHEBI:33019"/>
        <dbReference type="ChEBI" id="CHEBI:78442"/>
        <dbReference type="ChEBI" id="CHEBI:78513"/>
        <dbReference type="ChEBI" id="CHEBI:456215"/>
        <dbReference type="EC" id="6.1.1.19"/>
    </reaction>
</comment>
<dbReference type="InterPro" id="IPR005148">
    <property type="entry name" value="Arg-tRNA-synth_N"/>
</dbReference>
<evidence type="ECO:0000313" key="15">
    <source>
        <dbReference type="EMBL" id="RDV84538.1"/>
    </source>
</evidence>
<keyword evidence="8 11" id="KW-0648">Protein biosynthesis</keyword>
<dbReference type="GO" id="GO:0006420">
    <property type="term" value="P:arginyl-tRNA aminoacylation"/>
    <property type="evidence" value="ECO:0007669"/>
    <property type="project" value="UniProtKB-UniRule"/>
</dbReference>
<dbReference type="GO" id="GO:0005737">
    <property type="term" value="C:cytoplasm"/>
    <property type="evidence" value="ECO:0007669"/>
    <property type="project" value="UniProtKB-SubCell"/>
</dbReference>
<dbReference type="InterPro" id="IPR036695">
    <property type="entry name" value="Arg-tRNA-synth_N_sf"/>
</dbReference>
<dbReference type="InterPro" id="IPR001278">
    <property type="entry name" value="Arg-tRNA-ligase"/>
</dbReference>
<dbReference type="Pfam" id="PF00750">
    <property type="entry name" value="tRNA-synt_1d"/>
    <property type="match status" value="1"/>
</dbReference>
<dbReference type="CDD" id="cd07956">
    <property type="entry name" value="Anticodon_Ia_Arg"/>
    <property type="match status" value="1"/>
</dbReference>
<dbReference type="PANTHER" id="PTHR11956">
    <property type="entry name" value="ARGINYL-TRNA SYNTHETASE"/>
    <property type="match status" value="1"/>
</dbReference>